<keyword evidence="4" id="KW-0812">Transmembrane</keyword>
<dbReference type="EMBL" id="MCFH01000003">
    <property type="protein sequence ID" value="ORX59169.1"/>
    <property type="molecule type" value="Genomic_DNA"/>
</dbReference>
<comment type="similarity">
    <text evidence="2">Belongs to the Tom7 family.</text>
</comment>
<keyword evidence="8" id="KW-0496">Mitochondrion</keyword>
<proteinExistence type="inferred from homology"/>
<name>A0A1Y1VL31_9FUNG</name>
<dbReference type="GO" id="GO:0045040">
    <property type="term" value="P:protein insertion into mitochondrial outer membrane"/>
    <property type="evidence" value="ECO:0007669"/>
    <property type="project" value="TreeGrafter"/>
</dbReference>
<evidence type="ECO:0000256" key="6">
    <source>
        <dbReference type="ARBA" id="ARBA00022927"/>
    </source>
</evidence>
<evidence type="ECO:0000256" key="1">
    <source>
        <dbReference type="ARBA" id="ARBA00004572"/>
    </source>
</evidence>
<keyword evidence="11" id="KW-1185">Reference proteome</keyword>
<reference evidence="10 11" key="2">
    <citation type="submission" date="2016-08" db="EMBL/GenBank/DDBJ databases">
        <title>Pervasive Adenine N6-methylation of Active Genes in Fungi.</title>
        <authorList>
            <consortium name="DOE Joint Genome Institute"/>
            <person name="Mondo S.J."/>
            <person name="Dannebaum R.O."/>
            <person name="Kuo R.C."/>
            <person name="Labutti K."/>
            <person name="Haridas S."/>
            <person name="Kuo A."/>
            <person name="Salamov A."/>
            <person name="Ahrendt S.R."/>
            <person name="Lipzen A."/>
            <person name="Sullivan W."/>
            <person name="Andreopoulos W.B."/>
            <person name="Clum A."/>
            <person name="Lindquist E."/>
            <person name="Daum C."/>
            <person name="Ramamoorthy G.K."/>
            <person name="Gryganskyi A."/>
            <person name="Culley D."/>
            <person name="Magnuson J.K."/>
            <person name="James T.Y."/>
            <person name="O'Malley M.A."/>
            <person name="Stajich J.E."/>
            <person name="Spatafora J.W."/>
            <person name="Visel A."/>
            <person name="Grigoriev I.V."/>
        </authorList>
    </citation>
    <scope>NUCLEOTIDE SEQUENCE [LARGE SCALE GENOMIC DNA]</scope>
    <source>
        <strain evidence="11">finn</strain>
    </source>
</reference>
<keyword evidence="9" id="KW-0472">Membrane</keyword>
<evidence type="ECO:0000313" key="11">
    <source>
        <dbReference type="Proteomes" id="UP000193719"/>
    </source>
</evidence>
<dbReference type="PANTHER" id="PTHR34944">
    <property type="entry name" value="MITOCHONDRIAL IMPORT RECEPTOR SUBUNIT TOM7"/>
    <property type="match status" value="1"/>
</dbReference>
<dbReference type="AlphaFoldDB" id="A0A1Y1VL31"/>
<keyword evidence="7" id="KW-1133">Transmembrane helix</keyword>
<comment type="subcellular location">
    <subcellularLocation>
        <location evidence="1">Mitochondrion outer membrane</location>
        <topology evidence="1">Single-pass membrane protein</topology>
    </subcellularLocation>
</comment>
<accession>A0A1Y1VL31</accession>
<evidence type="ECO:0000256" key="4">
    <source>
        <dbReference type="ARBA" id="ARBA00022692"/>
    </source>
</evidence>
<evidence type="ECO:0000256" key="5">
    <source>
        <dbReference type="ARBA" id="ARBA00022787"/>
    </source>
</evidence>
<sequence length="51" mass="5787">MNEETKEKLIKYADFGRKAIHIGFIPLIIYLGYKNSNPKPSLLRLISPLAA</sequence>
<keyword evidence="6" id="KW-0653">Protein transport</keyword>
<evidence type="ECO:0000256" key="8">
    <source>
        <dbReference type="ARBA" id="ARBA00023128"/>
    </source>
</evidence>
<dbReference type="Proteomes" id="UP000193719">
    <property type="component" value="Unassembled WGS sequence"/>
</dbReference>
<evidence type="ECO:0000256" key="3">
    <source>
        <dbReference type="ARBA" id="ARBA00022448"/>
    </source>
</evidence>
<dbReference type="InterPro" id="IPR012621">
    <property type="entry name" value="Tom7"/>
</dbReference>
<organism evidence="10 11">
    <name type="scientific">Piromyces finnis</name>
    <dbReference type="NCBI Taxonomy" id="1754191"/>
    <lineage>
        <taxon>Eukaryota</taxon>
        <taxon>Fungi</taxon>
        <taxon>Fungi incertae sedis</taxon>
        <taxon>Chytridiomycota</taxon>
        <taxon>Chytridiomycota incertae sedis</taxon>
        <taxon>Neocallimastigomycetes</taxon>
        <taxon>Neocallimastigales</taxon>
        <taxon>Neocallimastigaceae</taxon>
        <taxon>Piromyces</taxon>
    </lineage>
</organism>
<evidence type="ECO:0000256" key="9">
    <source>
        <dbReference type="ARBA" id="ARBA00023136"/>
    </source>
</evidence>
<dbReference type="STRING" id="1754191.A0A1Y1VL31"/>
<evidence type="ECO:0000256" key="7">
    <source>
        <dbReference type="ARBA" id="ARBA00022989"/>
    </source>
</evidence>
<keyword evidence="3" id="KW-0813">Transport</keyword>
<protein>
    <submittedName>
        <fullName evidence="10">Tom7-domain-containing protein</fullName>
    </submittedName>
</protein>
<dbReference type="GO" id="GO:0005742">
    <property type="term" value="C:mitochondrial outer membrane translocase complex"/>
    <property type="evidence" value="ECO:0007669"/>
    <property type="project" value="InterPro"/>
</dbReference>
<dbReference type="Pfam" id="PF08038">
    <property type="entry name" value="Tom7"/>
    <property type="match status" value="1"/>
</dbReference>
<reference evidence="10 11" key="1">
    <citation type="submission" date="2016-08" db="EMBL/GenBank/DDBJ databases">
        <title>Genomes of anaerobic fungi encode conserved fungal cellulosomes for biomass hydrolysis.</title>
        <authorList>
            <consortium name="DOE Joint Genome Institute"/>
            <person name="Haitjema C.H."/>
            <person name="Gilmore S.P."/>
            <person name="Henske J.K."/>
            <person name="Solomon K.V."/>
            <person name="De Groot R."/>
            <person name="Kuo A."/>
            <person name="Mondo S.J."/>
            <person name="Salamov A.A."/>
            <person name="Labutti K."/>
            <person name="Zhao Z."/>
            <person name="Chiniquy J."/>
            <person name="Barry K."/>
            <person name="Brewer H.M."/>
            <person name="Purvine S.O."/>
            <person name="Wright A.T."/>
            <person name="Boxma B."/>
            <person name="Van Alen T."/>
            <person name="Hackstein J.H."/>
            <person name="Baker S.E."/>
            <person name="Grigoriev I.V."/>
            <person name="O'Malley M.A."/>
        </authorList>
    </citation>
    <scope>NUCLEOTIDE SEQUENCE [LARGE SCALE GENOMIC DNA]</scope>
    <source>
        <strain evidence="11">finn</strain>
    </source>
</reference>
<comment type="caution">
    <text evidence="10">The sequence shown here is derived from an EMBL/GenBank/DDBJ whole genome shotgun (WGS) entry which is preliminary data.</text>
</comment>
<keyword evidence="5" id="KW-1000">Mitochondrion outer membrane</keyword>
<evidence type="ECO:0000313" key="10">
    <source>
        <dbReference type="EMBL" id="ORX59169.1"/>
    </source>
</evidence>
<dbReference type="GO" id="GO:0030150">
    <property type="term" value="P:protein import into mitochondrial matrix"/>
    <property type="evidence" value="ECO:0007669"/>
    <property type="project" value="InterPro"/>
</dbReference>
<dbReference type="PANTHER" id="PTHR34944:SF2">
    <property type="entry name" value="MITOCHONDRIAL IMPORT RECEPTOR SUBUNIT TOM7"/>
    <property type="match status" value="1"/>
</dbReference>
<gene>
    <name evidence="10" type="ORF">BCR36DRAFT_317093</name>
</gene>
<dbReference type="OrthoDB" id="284357at2759"/>
<evidence type="ECO:0000256" key="2">
    <source>
        <dbReference type="ARBA" id="ARBA00010917"/>
    </source>
</evidence>